<keyword evidence="6" id="KW-0808">Transferase</keyword>
<dbReference type="SUPFAM" id="SSF56112">
    <property type="entry name" value="Protein kinase-like (PK-like)"/>
    <property type="match status" value="2"/>
</dbReference>
<evidence type="ECO:0000256" key="1">
    <source>
        <dbReference type="ARBA" id="ARBA00022527"/>
    </source>
</evidence>
<evidence type="ECO:0000256" key="2">
    <source>
        <dbReference type="ARBA" id="ARBA00022741"/>
    </source>
</evidence>
<proteinExistence type="predicted"/>
<keyword evidence="6" id="KW-0418">Kinase</keyword>
<dbReference type="Proteomes" id="UP000585474">
    <property type="component" value="Unassembled WGS sequence"/>
</dbReference>
<evidence type="ECO:0000256" key="4">
    <source>
        <dbReference type="PROSITE-ProRule" id="PRU10141"/>
    </source>
</evidence>
<dbReference type="AlphaFoldDB" id="A0A7J0FM42"/>
<evidence type="ECO:0000259" key="5">
    <source>
        <dbReference type="PROSITE" id="PS50011"/>
    </source>
</evidence>
<dbReference type="Gene3D" id="1.10.510.10">
    <property type="entry name" value="Transferase(Phosphotransferase) domain 1"/>
    <property type="match status" value="1"/>
</dbReference>
<dbReference type="OrthoDB" id="4062651at2759"/>
<name>A0A7J0FM42_9ERIC</name>
<comment type="caution">
    <text evidence="6">The sequence shown here is derived from an EMBL/GenBank/DDBJ whole genome shotgun (WGS) entry which is preliminary data.</text>
</comment>
<dbReference type="InterPro" id="IPR000719">
    <property type="entry name" value="Prot_kinase_dom"/>
</dbReference>
<sequence length="550" mass="61516">MLHRSHNTVLVICSYKLQYLGCCIDSIMQFLSYYFADELALDGGRKVLHEHVKEETPRYNFLENIQPSEDRDAHKSLLTPKTLTIAIPGFFVLCCSLLCPCFQARRKTAHTVLSKDPVSMDSASSLEMNSVHEKIPGSPLRVPPSPSRFSMSPKLDRLGSIHLNMSQVIRATHNFSPSMMLGEGGFGTVYKAQLLDGQVVAIKRAKKVETSLSFETKAVGQLTAHHIWHLPCSRTGDSFSQSPLIIEASGGDSTTEGDTRWLDAGGEYVGLPSTTEGKHMLAQPSTTRRVHVRFVIVNHKLSLMAQTFAAALVFKFIDLWKAYWNISSWSRKIPPNRPFLGLTLEVSASSRGIHWLTLSSKGEQNWLDPKGMHELAPPSTAEPRVGLFPSKVYFEPTQEVGDRQSGFSSSQCVGSTCRWRDDLGAIIRWRLPEVSLPDQEGLHHELLNLLHVRNSLGQIAKLEFFETLRTEFSSEVELLAKIDHRNLVKLLGYLDKGNERLIITEYVPNGTLREHLDGKITDWKGLATHTNLDIIFTTNNIALAAGRYAE</sequence>
<keyword evidence="1" id="KW-0723">Serine/threonine-protein kinase</keyword>
<organism evidence="6 7">
    <name type="scientific">Actinidia rufa</name>
    <dbReference type="NCBI Taxonomy" id="165716"/>
    <lineage>
        <taxon>Eukaryota</taxon>
        <taxon>Viridiplantae</taxon>
        <taxon>Streptophyta</taxon>
        <taxon>Embryophyta</taxon>
        <taxon>Tracheophyta</taxon>
        <taxon>Spermatophyta</taxon>
        <taxon>Magnoliopsida</taxon>
        <taxon>eudicotyledons</taxon>
        <taxon>Gunneridae</taxon>
        <taxon>Pentapetalae</taxon>
        <taxon>asterids</taxon>
        <taxon>Ericales</taxon>
        <taxon>Actinidiaceae</taxon>
        <taxon>Actinidia</taxon>
    </lineage>
</organism>
<dbReference type="InterPro" id="IPR017441">
    <property type="entry name" value="Protein_kinase_ATP_BS"/>
</dbReference>
<keyword evidence="6" id="KW-0675">Receptor</keyword>
<dbReference type="Gene3D" id="3.30.200.20">
    <property type="entry name" value="Phosphorylase Kinase, domain 1"/>
    <property type="match status" value="1"/>
</dbReference>
<protein>
    <submittedName>
        <fullName evidence="6">Calmodulin-binding receptor-like cytoplasmic kinase 3</fullName>
    </submittedName>
</protein>
<dbReference type="PROSITE" id="PS50011">
    <property type="entry name" value="PROTEIN_KINASE_DOM"/>
    <property type="match status" value="1"/>
</dbReference>
<accession>A0A7J0FM42</accession>
<feature type="binding site" evidence="4">
    <location>
        <position position="207"/>
    </location>
    <ligand>
        <name>ATP</name>
        <dbReference type="ChEBI" id="CHEBI:30616"/>
    </ligand>
</feature>
<evidence type="ECO:0000313" key="6">
    <source>
        <dbReference type="EMBL" id="GFY99700.1"/>
    </source>
</evidence>
<dbReference type="GO" id="GO:0005524">
    <property type="term" value="F:ATP binding"/>
    <property type="evidence" value="ECO:0007669"/>
    <property type="project" value="UniProtKB-UniRule"/>
</dbReference>
<evidence type="ECO:0000313" key="7">
    <source>
        <dbReference type="Proteomes" id="UP000585474"/>
    </source>
</evidence>
<feature type="domain" description="Protein kinase" evidence="5">
    <location>
        <begin position="175"/>
        <end position="550"/>
    </location>
</feature>
<gene>
    <name evidence="6" type="ORF">Acr_13g0011000</name>
</gene>
<dbReference type="GO" id="GO:0004674">
    <property type="term" value="F:protein serine/threonine kinase activity"/>
    <property type="evidence" value="ECO:0007669"/>
    <property type="project" value="UniProtKB-KW"/>
</dbReference>
<dbReference type="InterPro" id="IPR001245">
    <property type="entry name" value="Ser-Thr/Tyr_kinase_cat_dom"/>
</dbReference>
<keyword evidence="2 4" id="KW-0547">Nucleotide-binding</keyword>
<dbReference type="Pfam" id="PF07714">
    <property type="entry name" value="PK_Tyr_Ser-Thr"/>
    <property type="match status" value="1"/>
</dbReference>
<dbReference type="PANTHER" id="PTHR47989:SF62">
    <property type="entry name" value="OS05G0423500 PROTEIN"/>
    <property type="match status" value="1"/>
</dbReference>
<keyword evidence="3 4" id="KW-0067">ATP-binding</keyword>
<dbReference type="PROSITE" id="PS00107">
    <property type="entry name" value="PROTEIN_KINASE_ATP"/>
    <property type="match status" value="1"/>
</dbReference>
<keyword evidence="7" id="KW-1185">Reference proteome</keyword>
<dbReference type="PANTHER" id="PTHR47989">
    <property type="entry name" value="OS01G0750732 PROTEIN"/>
    <property type="match status" value="1"/>
</dbReference>
<dbReference type="EMBL" id="BJWL01000013">
    <property type="protein sequence ID" value="GFY99700.1"/>
    <property type="molecule type" value="Genomic_DNA"/>
</dbReference>
<reference evidence="6 7" key="1">
    <citation type="submission" date="2019-07" db="EMBL/GenBank/DDBJ databases">
        <title>De Novo Assembly of kiwifruit Actinidia rufa.</title>
        <authorList>
            <person name="Sugita-Konishi S."/>
            <person name="Sato K."/>
            <person name="Mori E."/>
            <person name="Abe Y."/>
            <person name="Kisaki G."/>
            <person name="Hamano K."/>
            <person name="Suezawa K."/>
            <person name="Otani M."/>
            <person name="Fukuda T."/>
            <person name="Manabe T."/>
            <person name="Gomi K."/>
            <person name="Tabuchi M."/>
            <person name="Akimitsu K."/>
            <person name="Kataoka I."/>
        </authorList>
    </citation>
    <scope>NUCLEOTIDE SEQUENCE [LARGE SCALE GENOMIC DNA]</scope>
    <source>
        <strain evidence="7">cv. Fuchu</strain>
    </source>
</reference>
<evidence type="ECO:0000256" key="3">
    <source>
        <dbReference type="ARBA" id="ARBA00022840"/>
    </source>
</evidence>
<dbReference type="InterPro" id="IPR011009">
    <property type="entry name" value="Kinase-like_dom_sf"/>
</dbReference>